<evidence type="ECO:0000313" key="3">
    <source>
        <dbReference type="EMBL" id="CAA9545005.1"/>
    </source>
</evidence>
<dbReference type="Gene3D" id="3.10.560.10">
    <property type="entry name" value="Outer membrane lipoprotein wza domain like"/>
    <property type="match status" value="1"/>
</dbReference>
<dbReference type="InterPro" id="IPR019554">
    <property type="entry name" value="Soluble_ligand-bd"/>
</dbReference>
<proteinExistence type="predicted"/>
<dbReference type="SUPFAM" id="SSF47781">
    <property type="entry name" value="RuvA domain 2-like"/>
    <property type="match status" value="1"/>
</dbReference>
<dbReference type="InterPro" id="IPR010994">
    <property type="entry name" value="RuvA_2-like"/>
</dbReference>
<accession>A0A6J4UDY5</accession>
<dbReference type="Pfam" id="PF12836">
    <property type="entry name" value="HHH_3"/>
    <property type="match status" value="1"/>
</dbReference>
<reference evidence="3" key="1">
    <citation type="submission" date="2020-02" db="EMBL/GenBank/DDBJ databases">
        <authorList>
            <person name="Meier V. D."/>
        </authorList>
    </citation>
    <scope>NUCLEOTIDE SEQUENCE</scope>
    <source>
        <strain evidence="3">AVDCRST_MAG49</strain>
    </source>
</reference>
<dbReference type="AlphaFoldDB" id="A0A6J4UDY5"/>
<dbReference type="EMBL" id="CADCWG010000071">
    <property type="protein sequence ID" value="CAA9545005.1"/>
    <property type="molecule type" value="Genomic_DNA"/>
</dbReference>
<dbReference type="PANTHER" id="PTHR21180">
    <property type="entry name" value="ENDONUCLEASE/EXONUCLEASE/PHOSPHATASE FAMILY DOMAIN-CONTAINING PROTEIN 1"/>
    <property type="match status" value="1"/>
</dbReference>
<dbReference type="Gene3D" id="1.10.150.320">
    <property type="entry name" value="Photosystem II 12 kDa extrinsic protein"/>
    <property type="match status" value="1"/>
</dbReference>
<evidence type="ECO:0000256" key="1">
    <source>
        <dbReference type="SAM" id="MobiDB-lite"/>
    </source>
</evidence>
<sequence>MARVGTVAGSIVVAVLVATAAAVGLREIDRRQGPPIVIEDPLADATIVVSVAGAVASPGAYDLAPGARLGDALAAAGGPAADAELARVNPAARVADGEQVVVPARAPIAAGQAGGADRAAPTDSVPTQLAPTQDPEHSGDEPGLAEPSAPVGPPSGDGAPLDLNTASVEDLEVLPGIGPAIAARIVTRRDEMGPYASVDELVEIPGISARMVDDLRPLLVVGAPG</sequence>
<organism evidence="3">
    <name type="scientific">uncultured Thermomicrobiales bacterium</name>
    <dbReference type="NCBI Taxonomy" id="1645740"/>
    <lineage>
        <taxon>Bacteria</taxon>
        <taxon>Pseudomonadati</taxon>
        <taxon>Thermomicrobiota</taxon>
        <taxon>Thermomicrobia</taxon>
        <taxon>Thermomicrobiales</taxon>
        <taxon>environmental samples</taxon>
    </lineage>
</organism>
<name>A0A6J4UDY5_9BACT</name>
<protein>
    <recommendedName>
        <fullName evidence="2">Soluble ligand binding domain-containing protein</fullName>
    </recommendedName>
</protein>
<evidence type="ECO:0000259" key="2">
    <source>
        <dbReference type="Pfam" id="PF10531"/>
    </source>
</evidence>
<dbReference type="InterPro" id="IPR051675">
    <property type="entry name" value="Endo/Exo/Phosphatase_dom_1"/>
</dbReference>
<feature type="domain" description="Soluble ligand binding" evidence="2">
    <location>
        <begin position="48"/>
        <end position="102"/>
    </location>
</feature>
<dbReference type="GO" id="GO:0015628">
    <property type="term" value="P:protein secretion by the type II secretion system"/>
    <property type="evidence" value="ECO:0007669"/>
    <property type="project" value="TreeGrafter"/>
</dbReference>
<feature type="region of interest" description="Disordered" evidence="1">
    <location>
        <begin position="111"/>
        <end position="162"/>
    </location>
</feature>
<dbReference type="PANTHER" id="PTHR21180:SF32">
    <property type="entry name" value="ENDONUCLEASE_EXONUCLEASE_PHOSPHATASE FAMILY DOMAIN-CONTAINING PROTEIN 1"/>
    <property type="match status" value="1"/>
</dbReference>
<dbReference type="Pfam" id="PF10531">
    <property type="entry name" value="SLBB"/>
    <property type="match status" value="1"/>
</dbReference>
<gene>
    <name evidence="3" type="ORF">AVDCRST_MAG49-1152</name>
</gene>
<dbReference type="GO" id="GO:0015627">
    <property type="term" value="C:type II protein secretion system complex"/>
    <property type="evidence" value="ECO:0007669"/>
    <property type="project" value="TreeGrafter"/>
</dbReference>